<dbReference type="InterPro" id="IPR005467">
    <property type="entry name" value="His_kinase_dom"/>
</dbReference>
<keyword evidence="15" id="KW-1185">Reference proteome</keyword>
<dbReference type="SUPFAM" id="SSF47384">
    <property type="entry name" value="Homodimeric domain of signal transducing histidine kinase"/>
    <property type="match status" value="1"/>
</dbReference>
<feature type="domain" description="Histidine kinase" evidence="12">
    <location>
        <begin position="448"/>
        <end position="661"/>
    </location>
</feature>
<evidence type="ECO:0000259" key="13">
    <source>
        <dbReference type="PROSITE" id="PS50885"/>
    </source>
</evidence>
<dbReference type="InterPro" id="IPR003660">
    <property type="entry name" value="HAMP_dom"/>
</dbReference>
<evidence type="ECO:0000313" key="14">
    <source>
        <dbReference type="EMBL" id="GAA4104395.1"/>
    </source>
</evidence>
<feature type="domain" description="HAMP" evidence="13">
    <location>
        <begin position="360"/>
        <end position="412"/>
    </location>
</feature>
<dbReference type="InterPro" id="IPR003594">
    <property type="entry name" value="HATPase_dom"/>
</dbReference>
<proteinExistence type="predicted"/>
<keyword evidence="4" id="KW-1003">Cell membrane</keyword>
<comment type="catalytic activity">
    <reaction evidence="1">
        <text>ATP + protein L-histidine = ADP + protein N-phospho-L-histidine.</text>
        <dbReference type="EC" id="2.7.13.3"/>
    </reaction>
</comment>
<dbReference type="SUPFAM" id="SSF55874">
    <property type="entry name" value="ATPase domain of HSP90 chaperone/DNA topoisomerase II/histidine kinase"/>
    <property type="match status" value="1"/>
</dbReference>
<dbReference type="Proteomes" id="UP001500392">
    <property type="component" value="Unassembled WGS sequence"/>
</dbReference>
<dbReference type="InterPro" id="IPR004358">
    <property type="entry name" value="Sig_transdc_His_kin-like_C"/>
</dbReference>
<evidence type="ECO:0000256" key="7">
    <source>
        <dbReference type="ARBA" id="ARBA00022692"/>
    </source>
</evidence>
<dbReference type="SMART" id="SM00388">
    <property type="entry name" value="HisKA"/>
    <property type="match status" value="1"/>
</dbReference>
<dbReference type="InterPro" id="IPR029151">
    <property type="entry name" value="Sensor-like_sf"/>
</dbReference>
<dbReference type="PANTHER" id="PTHR43304:SF1">
    <property type="entry name" value="PAC DOMAIN-CONTAINING PROTEIN"/>
    <property type="match status" value="1"/>
</dbReference>
<dbReference type="EC" id="2.7.13.3" evidence="3"/>
<feature type="transmembrane region" description="Helical" evidence="11">
    <location>
        <begin position="340"/>
        <end position="359"/>
    </location>
</feature>
<name>A0ABP7X528_9GAMM</name>
<sequence>MTKTKDLPTLGNQKSITWRILLPLLLLIVASNALIVTVIMRQLDTQLIDATEQTLANKSELQAVQFRANILELIRDLQFLAGTPPIQGLARAEHNDGVDPLDGSTEQEWVTRLGVIFTEILKVKPSIQIRFIRSNGMEFIRVDRSGLDGSIRLVPPAELQDKSQSQYFTETIALAEGRVYVSEIELNREFGKIVEPWQPVIRAATPIYSTAGQLFGIVIINHNLQATFDQLKSLAGLEQQFQIANSHGEYLVHPDESRRFAFEYQRSSNIIEDFPQAQRMLSEPQLDVVNGVNRSAEQSSVYSMRSVSYNPDNPRDRLILATSHDLQDTLLVKDRLLNKVYMILALVLLLSTGLAIYVSQRIATPIINMRNTLKRDGMATKSKDLPITDSGELGELARVFDNLLQELSHRERLLTAENGERKVAENELRRNNQKLAALNKELSQFTYIASHDLQEPLRTVQSFVELFEQNYAEQLDGEAKIFLGFINESTERMSALIKGLLDYGRLGSESELSVIDGKALVADVCADLALRIADVGGEVVIGELPLIKGRKTDLRLLFQNLISNGLKFTQQGVSPVISIAAELSGDEWLFSVRDNGIGIDEDNFQRIFLIFQRLHARDQYEGSGIGLAHCKKIVELHGGKIWLESEVNKGTVFYFTLRNEQDEQA</sequence>
<dbReference type="RefSeq" id="WP_344938234.1">
    <property type="nucleotide sequence ID" value="NZ_BAABDM010000009.1"/>
</dbReference>
<dbReference type="EMBL" id="BAABDM010000009">
    <property type="protein sequence ID" value="GAA4104395.1"/>
    <property type="molecule type" value="Genomic_DNA"/>
</dbReference>
<evidence type="ECO:0000259" key="12">
    <source>
        <dbReference type="PROSITE" id="PS50109"/>
    </source>
</evidence>
<evidence type="ECO:0000256" key="2">
    <source>
        <dbReference type="ARBA" id="ARBA00004651"/>
    </source>
</evidence>
<dbReference type="CDD" id="cd00082">
    <property type="entry name" value="HisKA"/>
    <property type="match status" value="1"/>
</dbReference>
<gene>
    <name evidence="14" type="ORF">GCM10022414_33370</name>
</gene>
<keyword evidence="11" id="KW-0472">Membrane</keyword>
<dbReference type="SMART" id="SM00304">
    <property type="entry name" value="HAMP"/>
    <property type="match status" value="1"/>
</dbReference>
<dbReference type="Gene3D" id="6.10.340.10">
    <property type="match status" value="1"/>
</dbReference>
<comment type="subcellular location">
    <subcellularLocation>
        <location evidence="2">Cell membrane</location>
        <topology evidence="2">Multi-pass membrane protein</topology>
    </subcellularLocation>
</comment>
<keyword evidence="7 11" id="KW-0812">Transmembrane</keyword>
<dbReference type="InterPro" id="IPR036890">
    <property type="entry name" value="HATPase_C_sf"/>
</dbReference>
<dbReference type="Gene3D" id="1.10.287.130">
    <property type="match status" value="1"/>
</dbReference>
<dbReference type="Pfam" id="PF02518">
    <property type="entry name" value="HATPase_c"/>
    <property type="match status" value="1"/>
</dbReference>
<evidence type="ECO:0000256" key="4">
    <source>
        <dbReference type="ARBA" id="ARBA00022475"/>
    </source>
</evidence>
<organism evidence="14 15">
    <name type="scientific">Zhongshania borealis</name>
    <dbReference type="NCBI Taxonomy" id="889488"/>
    <lineage>
        <taxon>Bacteria</taxon>
        <taxon>Pseudomonadati</taxon>
        <taxon>Pseudomonadota</taxon>
        <taxon>Gammaproteobacteria</taxon>
        <taxon>Cellvibrionales</taxon>
        <taxon>Spongiibacteraceae</taxon>
        <taxon>Zhongshania</taxon>
    </lineage>
</organism>
<dbReference type="Pfam" id="PF21623">
    <property type="entry name" value="HK_sensor_dom_bact"/>
    <property type="match status" value="1"/>
</dbReference>
<evidence type="ECO:0000313" key="15">
    <source>
        <dbReference type="Proteomes" id="UP001500392"/>
    </source>
</evidence>
<accession>A0ABP7X528</accession>
<evidence type="ECO:0000256" key="1">
    <source>
        <dbReference type="ARBA" id="ARBA00000085"/>
    </source>
</evidence>
<evidence type="ECO:0000256" key="9">
    <source>
        <dbReference type="ARBA" id="ARBA00022989"/>
    </source>
</evidence>
<keyword evidence="8" id="KW-0418">Kinase</keyword>
<feature type="transmembrane region" description="Helical" evidence="11">
    <location>
        <begin position="20"/>
        <end position="40"/>
    </location>
</feature>
<dbReference type="SUPFAM" id="SSF103190">
    <property type="entry name" value="Sensory domain-like"/>
    <property type="match status" value="1"/>
</dbReference>
<keyword evidence="5" id="KW-0597">Phosphoprotein</keyword>
<dbReference type="InterPro" id="IPR036097">
    <property type="entry name" value="HisK_dim/P_sf"/>
</dbReference>
<dbReference type="Gene3D" id="3.30.450.20">
    <property type="entry name" value="PAS domain"/>
    <property type="match status" value="1"/>
</dbReference>
<dbReference type="Pfam" id="PF00512">
    <property type="entry name" value="HisKA"/>
    <property type="match status" value="1"/>
</dbReference>
<evidence type="ECO:0000256" key="5">
    <source>
        <dbReference type="ARBA" id="ARBA00022553"/>
    </source>
</evidence>
<dbReference type="PRINTS" id="PR00344">
    <property type="entry name" value="BCTRLSENSOR"/>
</dbReference>
<keyword evidence="10" id="KW-0175">Coiled coil</keyword>
<evidence type="ECO:0000256" key="3">
    <source>
        <dbReference type="ARBA" id="ARBA00012438"/>
    </source>
</evidence>
<dbReference type="InterPro" id="IPR003661">
    <property type="entry name" value="HisK_dim/P_dom"/>
</dbReference>
<dbReference type="Gene3D" id="3.30.565.10">
    <property type="entry name" value="Histidine kinase-like ATPase, C-terminal domain"/>
    <property type="match status" value="1"/>
</dbReference>
<protein>
    <recommendedName>
        <fullName evidence="3">histidine kinase</fullName>
        <ecNumber evidence="3">2.7.13.3</ecNumber>
    </recommendedName>
</protein>
<dbReference type="InterPro" id="IPR048760">
    <property type="entry name" value="VP0354-like_sensor_dom"/>
</dbReference>
<dbReference type="SMART" id="SM00387">
    <property type="entry name" value="HATPase_c"/>
    <property type="match status" value="1"/>
</dbReference>
<reference evidence="15" key="1">
    <citation type="journal article" date="2019" name="Int. J. Syst. Evol. Microbiol.">
        <title>The Global Catalogue of Microorganisms (GCM) 10K type strain sequencing project: providing services to taxonomists for standard genome sequencing and annotation.</title>
        <authorList>
            <consortium name="The Broad Institute Genomics Platform"/>
            <consortium name="The Broad Institute Genome Sequencing Center for Infectious Disease"/>
            <person name="Wu L."/>
            <person name="Ma J."/>
        </authorList>
    </citation>
    <scope>NUCLEOTIDE SEQUENCE [LARGE SCALE GENOMIC DNA]</scope>
    <source>
        <strain evidence="15">JCM 17304</strain>
    </source>
</reference>
<dbReference type="PROSITE" id="PS50885">
    <property type="entry name" value="HAMP"/>
    <property type="match status" value="1"/>
</dbReference>
<dbReference type="PANTHER" id="PTHR43304">
    <property type="entry name" value="PHYTOCHROME-LIKE PROTEIN CPH1"/>
    <property type="match status" value="1"/>
</dbReference>
<keyword evidence="9 11" id="KW-1133">Transmembrane helix</keyword>
<evidence type="ECO:0000256" key="6">
    <source>
        <dbReference type="ARBA" id="ARBA00022679"/>
    </source>
</evidence>
<feature type="coiled-coil region" evidence="10">
    <location>
        <begin position="414"/>
        <end position="441"/>
    </location>
</feature>
<evidence type="ECO:0000256" key="10">
    <source>
        <dbReference type="SAM" id="Coils"/>
    </source>
</evidence>
<evidence type="ECO:0000256" key="11">
    <source>
        <dbReference type="SAM" id="Phobius"/>
    </source>
</evidence>
<keyword evidence="6" id="KW-0808">Transferase</keyword>
<comment type="caution">
    <text evidence="14">The sequence shown here is derived from an EMBL/GenBank/DDBJ whole genome shotgun (WGS) entry which is preliminary data.</text>
</comment>
<dbReference type="InterPro" id="IPR052162">
    <property type="entry name" value="Sensor_kinase/Photoreceptor"/>
</dbReference>
<evidence type="ECO:0000256" key="8">
    <source>
        <dbReference type="ARBA" id="ARBA00022777"/>
    </source>
</evidence>
<dbReference type="PROSITE" id="PS50109">
    <property type="entry name" value="HIS_KIN"/>
    <property type="match status" value="1"/>
</dbReference>